<dbReference type="AlphaFoldDB" id="A0A4Z2HR86"/>
<reference evidence="1 2" key="1">
    <citation type="submission" date="2019-03" db="EMBL/GenBank/DDBJ databases">
        <title>First draft genome of Liparis tanakae, snailfish: a comprehensive survey of snailfish specific genes.</title>
        <authorList>
            <person name="Kim W."/>
            <person name="Song I."/>
            <person name="Jeong J.-H."/>
            <person name="Kim D."/>
            <person name="Kim S."/>
            <person name="Ryu S."/>
            <person name="Song J.Y."/>
            <person name="Lee S.K."/>
        </authorList>
    </citation>
    <scope>NUCLEOTIDE SEQUENCE [LARGE SCALE GENOMIC DNA]</scope>
    <source>
        <tissue evidence="1">Muscle</tissue>
    </source>
</reference>
<sequence length="74" mass="7998">MLIALEQALNGSVEQWEGRARVDEVIVCLWRQEAGVRARDGVRPYVCVSAGPGGDTATCCQCDLFDQWLTGGLG</sequence>
<dbReference type="EMBL" id="SRLO01000191">
    <property type="protein sequence ID" value="TNN68356.1"/>
    <property type="molecule type" value="Genomic_DNA"/>
</dbReference>
<evidence type="ECO:0000313" key="1">
    <source>
        <dbReference type="EMBL" id="TNN68356.1"/>
    </source>
</evidence>
<organism evidence="1 2">
    <name type="scientific">Liparis tanakae</name>
    <name type="common">Tanaka's snailfish</name>
    <dbReference type="NCBI Taxonomy" id="230148"/>
    <lineage>
        <taxon>Eukaryota</taxon>
        <taxon>Metazoa</taxon>
        <taxon>Chordata</taxon>
        <taxon>Craniata</taxon>
        <taxon>Vertebrata</taxon>
        <taxon>Euteleostomi</taxon>
        <taxon>Actinopterygii</taxon>
        <taxon>Neopterygii</taxon>
        <taxon>Teleostei</taxon>
        <taxon>Neoteleostei</taxon>
        <taxon>Acanthomorphata</taxon>
        <taxon>Eupercaria</taxon>
        <taxon>Perciformes</taxon>
        <taxon>Cottioidei</taxon>
        <taxon>Cottales</taxon>
        <taxon>Liparidae</taxon>
        <taxon>Liparis</taxon>
    </lineage>
</organism>
<protein>
    <submittedName>
        <fullName evidence="1">Uncharacterized protein</fullName>
    </submittedName>
</protein>
<proteinExistence type="predicted"/>
<name>A0A4Z2HR86_9TELE</name>
<comment type="caution">
    <text evidence="1">The sequence shown here is derived from an EMBL/GenBank/DDBJ whole genome shotgun (WGS) entry which is preliminary data.</text>
</comment>
<accession>A0A4Z2HR86</accession>
<keyword evidence="2" id="KW-1185">Reference proteome</keyword>
<evidence type="ECO:0000313" key="2">
    <source>
        <dbReference type="Proteomes" id="UP000314294"/>
    </source>
</evidence>
<gene>
    <name evidence="1" type="ORF">EYF80_021409</name>
</gene>
<dbReference type="Proteomes" id="UP000314294">
    <property type="component" value="Unassembled WGS sequence"/>
</dbReference>